<evidence type="ECO:0000313" key="4">
    <source>
        <dbReference type="Proteomes" id="UP001241226"/>
    </source>
</evidence>
<dbReference type="EMBL" id="JAKNBA010000001">
    <property type="protein sequence ID" value="MDE1240748.1"/>
    <property type="molecule type" value="Genomic_DNA"/>
</dbReference>
<reference evidence="1 4" key="1">
    <citation type="submission" date="2022-02" db="EMBL/GenBank/DDBJ databases">
        <title>Emergence and expansion in Europe of a Vibrio aestuarianus clonal complex pathogenic for oysters.</title>
        <authorList>
            <person name="Mesnil A."/>
            <person name="Travers M.-A."/>
        </authorList>
    </citation>
    <scope>NUCLEOTIDE SEQUENCE</scope>
    <source>
        <strain evidence="1">19_064_11T1</strain>
        <strain evidence="2 4">U17</strain>
    </source>
</reference>
<dbReference type="Proteomes" id="UP001140979">
    <property type="component" value="Unassembled WGS sequence"/>
</dbReference>
<dbReference type="GeneID" id="79916553"/>
<sequence>MRDHRPTLTKELISDSSLRKIQEHASEIIALNKVLQTLLPKGTADHVRAANVRGGHLIVEVASAAIKMKLEYDRLHLLNQLRSQGFAKLVSIELKINPGLYRNRGKKDEKEVIARPPLSENAAQVLLMVADHAPPKIKKRLENIAKLAKQKNNK</sequence>
<accession>A0A7X6N7D1</accession>
<organism evidence="1 3">
    <name type="scientific">Vibrio aestuarianus</name>
    <dbReference type="NCBI Taxonomy" id="28171"/>
    <lineage>
        <taxon>Bacteria</taxon>
        <taxon>Pseudomonadati</taxon>
        <taxon>Pseudomonadota</taxon>
        <taxon>Gammaproteobacteria</taxon>
        <taxon>Vibrionales</taxon>
        <taxon>Vibrionaceae</taxon>
        <taxon>Vibrio</taxon>
    </lineage>
</organism>
<dbReference type="AlphaFoldDB" id="A0A7X6N7D1"/>
<evidence type="ECO:0000313" key="2">
    <source>
        <dbReference type="EMBL" id="WGK84855.1"/>
    </source>
</evidence>
<dbReference type="InterPro" id="IPR007922">
    <property type="entry name" value="DciA-like"/>
</dbReference>
<evidence type="ECO:0000313" key="3">
    <source>
        <dbReference type="Proteomes" id="UP001140979"/>
    </source>
</evidence>
<protein>
    <submittedName>
        <fullName evidence="1">DciA family protein</fullName>
    </submittedName>
</protein>
<gene>
    <name evidence="1" type="ORF">L9W94_01030</name>
    <name evidence="2" type="ORF">PYE67_10795</name>
</gene>
<name>A0A7X6N7D1_9VIBR</name>
<evidence type="ECO:0000313" key="1">
    <source>
        <dbReference type="EMBL" id="MDE1240748.1"/>
    </source>
</evidence>
<dbReference type="RefSeq" id="WP_172532208.1">
    <property type="nucleotide sequence ID" value="NZ_CALYLG010000277.1"/>
</dbReference>
<dbReference type="Pfam" id="PF05258">
    <property type="entry name" value="DciA"/>
    <property type="match status" value="1"/>
</dbReference>
<dbReference type="EMBL" id="CP118711">
    <property type="protein sequence ID" value="WGK84855.1"/>
    <property type="molecule type" value="Genomic_DNA"/>
</dbReference>
<dbReference type="Proteomes" id="UP001241226">
    <property type="component" value="Chromosome 1"/>
</dbReference>
<proteinExistence type="predicted"/>